<dbReference type="InterPro" id="IPR046492">
    <property type="entry name" value="DUF6585"/>
</dbReference>
<proteinExistence type="predicted"/>
<evidence type="ECO:0000256" key="2">
    <source>
        <dbReference type="SAM" id="Phobius"/>
    </source>
</evidence>
<sequence>MTTPSTVRQGAGGTGERPMVPLTKLVHLMAEYQKLGAHRQTFLPASMSEDTFVRACGLIAGGLAIVAGICATASWWTGTIVFAIIALIPLVAAWLRGSLTGAVRTARMDLFDHGLTVYRSGQEIAAFRWDTAEVRQSVIPSRGAAAAASTEYSMTLDGPDGSHESFDERQFDGAHEWGPAIQSAVTATQLPRAVAAIDSGQQVSFGEIAVDLGELTFAGVNYPWEQVDTIDAQGGLIRFKSGSRWVTLPPIEDIPNFYIFNEVAERLRIAAATELAEVAGNRSETVESETVGTAPDPAHAVVETPEAETPRDESHDIETPGDHSHDAEMSSRVETSSDESHEAEIPGDESHDVEVPLQVETSGDESHDAELPGDRLRDAEAPSELSHQVVTRSEV</sequence>
<keyword evidence="2" id="KW-0812">Transmembrane</keyword>
<feature type="transmembrane region" description="Helical" evidence="2">
    <location>
        <begin position="51"/>
        <end position="69"/>
    </location>
</feature>
<keyword evidence="2" id="KW-1133">Transmembrane helix</keyword>
<organism evidence="3 4">
    <name type="scientific">Nocardia macrotermitis</name>
    <dbReference type="NCBI Taxonomy" id="2585198"/>
    <lineage>
        <taxon>Bacteria</taxon>
        <taxon>Bacillati</taxon>
        <taxon>Actinomycetota</taxon>
        <taxon>Actinomycetes</taxon>
        <taxon>Mycobacteriales</taxon>
        <taxon>Nocardiaceae</taxon>
        <taxon>Nocardia</taxon>
    </lineage>
</organism>
<feature type="transmembrane region" description="Helical" evidence="2">
    <location>
        <begin position="75"/>
        <end position="95"/>
    </location>
</feature>
<evidence type="ECO:0000313" key="3">
    <source>
        <dbReference type="EMBL" id="MQY23094.1"/>
    </source>
</evidence>
<feature type="compositionally biased region" description="Basic and acidic residues" evidence="1">
    <location>
        <begin position="308"/>
        <end position="331"/>
    </location>
</feature>
<dbReference type="Pfam" id="PF20226">
    <property type="entry name" value="DUF6585"/>
    <property type="match status" value="1"/>
</dbReference>
<dbReference type="AlphaFoldDB" id="A0A7K0DE06"/>
<reference evidence="3 4" key="1">
    <citation type="submission" date="2019-10" db="EMBL/GenBank/DDBJ databases">
        <title>Nocardia macrotermitis sp. nov. and Nocardia aurantia sp. nov., isolated from the gut of fungus growing-termite Macrotermes natalensis.</title>
        <authorList>
            <person name="Benndorf R."/>
            <person name="Schwitalla J."/>
            <person name="Martin K."/>
            <person name="De Beer W."/>
            <person name="Kaster A.-K."/>
            <person name="Vollmers J."/>
            <person name="Poulsen M."/>
            <person name="Beemelmanns C."/>
        </authorList>
    </citation>
    <scope>NUCLEOTIDE SEQUENCE [LARGE SCALE GENOMIC DNA]</scope>
    <source>
        <strain evidence="3 4">RB20</strain>
    </source>
</reference>
<feature type="compositionally biased region" description="Polar residues" evidence="1">
    <location>
        <begin position="385"/>
        <end position="395"/>
    </location>
</feature>
<keyword evidence="4" id="KW-1185">Reference proteome</keyword>
<dbReference type="EMBL" id="WEGK01000017">
    <property type="protein sequence ID" value="MQY23094.1"/>
    <property type="molecule type" value="Genomic_DNA"/>
</dbReference>
<feature type="region of interest" description="Disordered" evidence="1">
    <location>
        <begin position="278"/>
        <end position="395"/>
    </location>
</feature>
<protein>
    <submittedName>
        <fullName evidence="3">Uncharacterized protein</fullName>
    </submittedName>
</protein>
<feature type="compositionally biased region" description="Basic and acidic residues" evidence="1">
    <location>
        <begin position="364"/>
        <end position="380"/>
    </location>
</feature>
<dbReference type="Proteomes" id="UP000438448">
    <property type="component" value="Unassembled WGS sequence"/>
</dbReference>
<keyword evidence="2" id="KW-0472">Membrane</keyword>
<name>A0A7K0DE06_9NOCA</name>
<comment type="caution">
    <text evidence="3">The sequence shown here is derived from an EMBL/GenBank/DDBJ whole genome shotgun (WGS) entry which is preliminary data.</text>
</comment>
<gene>
    <name evidence="3" type="ORF">NRB20_62210</name>
</gene>
<evidence type="ECO:0000256" key="1">
    <source>
        <dbReference type="SAM" id="MobiDB-lite"/>
    </source>
</evidence>
<accession>A0A7K0DE06</accession>
<evidence type="ECO:0000313" key="4">
    <source>
        <dbReference type="Proteomes" id="UP000438448"/>
    </source>
</evidence>
<feature type="compositionally biased region" description="Basic and acidic residues" evidence="1">
    <location>
        <begin position="338"/>
        <end position="354"/>
    </location>
</feature>